<accession>A0ABD2H7H9</accession>
<dbReference type="Proteomes" id="UP001619887">
    <property type="component" value="Unassembled WGS sequence"/>
</dbReference>
<reference evidence="1 2" key="1">
    <citation type="journal article" date="2022" name="G3 (Bethesda)">
        <title>Evaluating Illumina-, Nanopore-, and PacBio-based genome assembly strategies with the bald notothen, Trematomus borchgrevinki.</title>
        <authorList>
            <person name="Rayamajhi N."/>
            <person name="Cheng C.C."/>
            <person name="Catchen J.M."/>
        </authorList>
    </citation>
    <scope>NUCLEOTIDE SEQUENCE [LARGE SCALE GENOMIC DNA]</scope>
    <source>
        <strain evidence="1">AGRC-2024</strain>
    </source>
</reference>
<evidence type="ECO:0000313" key="1">
    <source>
        <dbReference type="EMBL" id="KAL3061921.1"/>
    </source>
</evidence>
<proteinExistence type="predicted"/>
<dbReference type="EMBL" id="JBIYXZ010002072">
    <property type="protein sequence ID" value="KAL3061921.1"/>
    <property type="molecule type" value="Genomic_DNA"/>
</dbReference>
<comment type="caution">
    <text evidence="1">The sequence shown here is derived from an EMBL/GenBank/DDBJ whole genome shotgun (WGS) entry which is preliminary data.</text>
</comment>
<protein>
    <submittedName>
        <fullName evidence="1">Uncharacterized protein</fullName>
    </submittedName>
</protein>
<gene>
    <name evidence="1" type="ORF">OYC64_009940</name>
</gene>
<keyword evidence="2" id="KW-1185">Reference proteome</keyword>
<organism evidence="1 2">
    <name type="scientific">Pagothenia borchgrevinki</name>
    <name type="common">Bald rockcod</name>
    <name type="synonym">Trematomus borchgrevinki</name>
    <dbReference type="NCBI Taxonomy" id="8213"/>
    <lineage>
        <taxon>Eukaryota</taxon>
        <taxon>Metazoa</taxon>
        <taxon>Chordata</taxon>
        <taxon>Craniata</taxon>
        <taxon>Vertebrata</taxon>
        <taxon>Euteleostomi</taxon>
        <taxon>Actinopterygii</taxon>
        <taxon>Neopterygii</taxon>
        <taxon>Teleostei</taxon>
        <taxon>Neoteleostei</taxon>
        <taxon>Acanthomorphata</taxon>
        <taxon>Eupercaria</taxon>
        <taxon>Perciformes</taxon>
        <taxon>Notothenioidei</taxon>
        <taxon>Nototheniidae</taxon>
        <taxon>Pagothenia</taxon>
    </lineage>
</organism>
<sequence length="10" mass="1150">MLQSVSNCRL</sequence>
<name>A0ABD2H7H9_PAGBO</name>
<evidence type="ECO:0000313" key="2">
    <source>
        <dbReference type="Proteomes" id="UP001619887"/>
    </source>
</evidence>
<reference evidence="1 2" key="2">
    <citation type="journal article" date="2024" name="G3 (Bethesda)">
        <title>The genome of the cryopelagic Antarctic bald notothen, Trematomus borchgrevinki.</title>
        <authorList>
            <person name="Rayamajhi N."/>
            <person name="Rivera-Colon A.G."/>
            <person name="Minhas B.F."/>
            <person name="Cheng C.C."/>
            <person name="Catchen J.M."/>
        </authorList>
    </citation>
    <scope>NUCLEOTIDE SEQUENCE [LARGE SCALE GENOMIC DNA]</scope>
    <source>
        <strain evidence="1">AGRC-2024</strain>
    </source>
</reference>